<keyword evidence="2" id="KW-0560">Oxidoreductase</keyword>
<evidence type="ECO:0000313" key="8">
    <source>
        <dbReference type="Proteomes" id="UP000325902"/>
    </source>
</evidence>
<dbReference type="Pfam" id="PF14833">
    <property type="entry name" value="NAD_binding_11"/>
    <property type="match status" value="1"/>
</dbReference>
<dbReference type="InterPro" id="IPR008927">
    <property type="entry name" value="6-PGluconate_DH-like_C_sf"/>
</dbReference>
<dbReference type="PIRSF" id="PIRSF000103">
    <property type="entry name" value="HIBADH"/>
    <property type="match status" value="1"/>
</dbReference>
<comment type="caution">
    <text evidence="7">The sequence shown here is derived from an EMBL/GenBank/DDBJ whole genome shotgun (WGS) entry which is preliminary data.</text>
</comment>
<keyword evidence="3" id="KW-0520">NAD</keyword>
<dbReference type="GO" id="GO:0051287">
    <property type="term" value="F:NAD binding"/>
    <property type="evidence" value="ECO:0007669"/>
    <property type="project" value="InterPro"/>
</dbReference>
<sequence>MRVGFLGLGVMGVPMALNLSRKFPLTVWNRSSSKYPLLTQAGAKIGETPSNVVECSEIIFSMLFDGAAIKAILDDDFKRAMRGKILVNSSSVTVECSQYLAEQINQAGGQFIEMPVSGSKVPAEQGQLVGMLAGDPEVAERVKPIVEPMTKAAIFCGPIGSGLKTKYSTNLFLISMTAGLAEAMSLAQAQGLNLETFGQVLDAGPMSSAYSRLKIAKIINQDWSAQAAIKDCYNSTRLIHSAAQEAGIRSPMIQLCESLYKEANESGLSEEDMIAVHKLTQLAKR</sequence>
<dbReference type="InterPro" id="IPR002204">
    <property type="entry name" value="3-OH-isobutyrate_DH-rel_CS"/>
</dbReference>
<dbReference type="SUPFAM" id="SSF48179">
    <property type="entry name" value="6-phosphogluconate dehydrogenase C-terminal domain-like"/>
    <property type="match status" value="1"/>
</dbReference>
<feature type="active site" evidence="4">
    <location>
        <position position="166"/>
    </location>
</feature>
<dbReference type="EMBL" id="VCHE01000034">
    <property type="protein sequence ID" value="KAB2575314.1"/>
    <property type="molecule type" value="Genomic_DNA"/>
</dbReference>
<dbReference type="AlphaFoldDB" id="A0A5N5DE78"/>
<dbReference type="InterPro" id="IPR015815">
    <property type="entry name" value="HIBADH-related"/>
</dbReference>
<dbReference type="Pfam" id="PF03446">
    <property type="entry name" value="NAD_binding_2"/>
    <property type="match status" value="1"/>
</dbReference>
<dbReference type="Gene3D" id="3.40.50.720">
    <property type="entry name" value="NAD(P)-binding Rossmann-like Domain"/>
    <property type="match status" value="1"/>
</dbReference>
<dbReference type="InterPro" id="IPR006115">
    <property type="entry name" value="6PGDH_NADP-bd"/>
</dbReference>
<accession>A0A5N5DE78</accession>
<organism evidence="7 8">
    <name type="scientific">Lasiodiplodia theobromae</name>
    <dbReference type="NCBI Taxonomy" id="45133"/>
    <lineage>
        <taxon>Eukaryota</taxon>
        <taxon>Fungi</taxon>
        <taxon>Dikarya</taxon>
        <taxon>Ascomycota</taxon>
        <taxon>Pezizomycotina</taxon>
        <taxon>Dothideomycetes</taxon>
        <taxon>Dothideomycetes incertae sedis</taxon>
        <taxon>Botryosphaeriales</taxon>
        <taxon>Botryosphaeriaceae</taxon>
        <taxon>Lasiodiplodia</taxon>
    </lineage>
</organism>
<dbReference type="OrthoDB" id="435038at2759"/>
<dbReference type="InterPro" id="IPR051265">
    <property type="entry name" value="HIBADH-related_NP60_sf"/>
</dbReference>
<dbReference type="GO" id="GO:0016491">
    <property type="term" value="F:oxidoreductase activity"/>
    <property type="evidence" value="ECO:0007669"/>
    <property type="project" value="UniProtKB-KW"/>
</dbReference>
<keyword evidence="8" id="KW-1185">Reference proteome</keyword>
<evidence type="ECO:0000256" key="1">
    <source>
        <dbReference type="ARBA" id="ARBA00007598"/>
    </source>
</evidence>
<dbReference type="PANTHER" id="PTHR43580">
    <property type="entry name" value="OXIDOREDUCTASE GLYR1-RELATED"/>
    <property type="match status" value="1"/>
</dbReference>
<dbReference type="Gene3D" id="1.10.1040.10">
    <property type="entry name" value="N-(1-d-carboxylethyl)-l-norvaline Dehydrogenase, domain 2"/>
    <property type="match status" value="1"/>
</dbReference>
<proteinExistence type="inferred from homology"/>
<feature type="domain" description="3-hydroxyisobutyrate dehydrogenase-like NAD-binding" evidence="6">
    <location>
        <begin position="160"/>
        <end position="279"/>
    </location>
</feature>
<dbReference type="GO" id="GO:0050661">
    <property type="term" value="F:NADP binding"/>
    <property type="evidence" value="ECO:0007669"/>
    <property type="project" value="InterPro"/>
</dbReference>
<dbReference type="InterPro" id="IPR029154">
    <property type="entry name" value="HIBADH-like_NADP-bd"/>
</dbReference>
<evidence type="ECO:0000259" key="6">
    <source>
        <dbReference type="Pfam" id="PF14833"/>
    </source>
</evidence>
<evidence type="ECO:0000256" key="2">
    <source>
        <dbReference type="ARBA" id="ARBA00023002"/>
    </source>
</evidence>
<dbReference type="InterPro" id="IPR036291">
    <property type="entry name" value="NAD(P)-bd_dom_sf"/>
</dbReference>
<dbReference type="SUPFAM" id="SSF51735">
    <property type="entry name" value="NAD(P)-binding Rossmann-fold domains"/>
    <property type="match status" value="1"/>
</dbReference>
<protein>
    <submittedName>
        <fullName evidence="7">Glyoxylate/succinic semialdehyde reductase 1</fullName>
    </submittedName>
</protein>
<comment type="similarity">
    <text evidence="1">Belongs to the HIBADH-related family. NP60 subfamily.</text>
</comment>
<feature type="domain" description="6-phosphogluconate dehydrogenase NADP-binding" evidence="5">
    <location>
        <begin position="2"/>
        <end position="154"/>
    </location>
</feature>
<name>A0A5N5DE78_9PEZI</name>
<reference evidence="7 8" key="1">
    <citation type="journal article" date="2019" name="Sci. Rep.">
        <title>A multi-omics analysis of the grapevine pathogen Lasiodiplodia theobromae reveals that temperature affects the expression of virulence- and pathogenicity-related genes.</title>
        <authorList>
            <person name="Felix C."/>
            <person name="Meneses R."/>
            <person name="Goncalves M.F.M."/>
            <person name="Tilleman L."/>
            <person name="Duarte A.S."/>
            <person name="Jorrin-Novo J.V."/>
            <person name="Van de Peer Y."/>
            <person name="Deforce D."/>
            <person name="Van Nieuwerburgh F."/>
            <person name="Esteves A.C."/>
            <person name="Alves A."/>
        </authorList>
    </citation>
    <scope>NUCLEOTIDE SEQUENCE [LARGE SCALE GENOMIC DNA]</scope>
    <source>
        <strain evidence="7 8">LA-SOL3</strain>
    </source>
</reference>
<dbReference type="PROSITE" id="PS00895">
    <property type="entry name" value="3_HYDROXYISOBUT_DH"/>
    <property type="match status" value="1"/>
</dbReference>
<dbReference type="Proteomes" id="UP000325902">
    <property type="component" value="Unassembled WGS sequence"/>
</dbReference>
<dbReference type="InterPro" id="IPR013328">
    <property type="entry name" value="6PGD_dom2"/>
</dbReference>
<evidence type="ECO:0000313" key="7">
    <source>
        <dbReference type="EMBL" id="KAB2575314.1"/>
    </source>
</evidence>
<evidence type="ECO:0000259" key="5">
    <source>
        <dbReference type="Pfam" id="PF03446"/>
    </source>
</evidence>
<gene>
    <name evidence="7" type="primary">GLYR1</name>
    <name evidence="7" type="ORF">DBV05_g5991</name>
</gene>
<dbReference type="PANTHER" id="PTHR43580:SF2">
    <property type="entry name" value="CYTOKINE-LIKE NUCLEAR FACTOR N-PAC"/>
    <property type="match status" value="1"/>
</dbReference>
<evidence type="ECO:0000256" key="3">
    <source>
        <dbReference type="ARBA" id="ARBA00023027"/>
    </source>
</evidence>
<evidence type="ECO:0000256" key="4">
    <source>
        <dbReference type="PIRSR" id="PIRSR000103-1"/>
    </source>
</evidence>